<dbReference type="AlphaFoldDB" id="A0A0F9B0W9"/>
<sequence>MIFQNYSFNYFLLITILWCFFVAHVLYKELLVFYIEGDEDIKNDIIEVLYEYYRRTGFPHEKLTDEQKTNRMERVIKSKDILLEEDVLQINPQGLDLANFYHPHMMKAFYTNRKDISPYAAYINDDKLKNCIKRWLDLGEVPSPVGIRRILKTRNGVRSVTNFKPTISKFIYDTYTKEGDMVLDPCAGYSGRLVGCIAANKNLFYHGIDPDGRTATGNMRMAGFFMEQRDSVEYRWKFKFRFDLGCAEDVMLSLEDGSYNLVFSSPPYWNVEKYSTDSNQSYLRYPKYDSWRDNFLGRILTESVRVVKDGGYIAFNVKNYKKAPIADDLCKIAENLGLRLAKTYQMRLANSEF</sequence>
<feature type="non-terminal residue" evidence="2">
    <location>
        <position position="353"/>
    </location>
</feature>
<dbReference type="InterPro" id="IPR029063">
    <property type="entry name" value="SAM-dependent_MTases_sf"/>
</dbReference>
<feature type="transmembrane region" description="Helical" evidence="1">
    <location>
        <begin position="6"/>
        <end position="27"/>
    </location>
</feature>
<name>A0A0F9B0W9_9ZZZZ</name>
<dbReference type="EMBL" id="LAZR01054594">
    <property type="protein sequence ID" value="KKK78216.1"/>
    <property type="molecule type" value="Genomic_DNA"/>
</dbReference>
<keyword evidence="1" id="KW-0812">Transmembrane</keyword>
<reference evidence="2" key="1">
    <citation type="journal article" date="2015" name="Nature">
        <title>Complex archaea that bridge the gap between prokaryotes and eukaryotes.</title>
        <authorList>
            <person name="Spang A."/>
            <person name="Saw J.H."/>
            <person name="Jorgensen S.L."/>
            <person name="Zaremba-Niedzwiedzka K."/>
            <person name="Martijn J."/>
            <person name="Lind A.E."/>
            <person name="van Eijk R."/>
            <person name="Schleper C."/>
            <person name="Guy L."/>
            <person name="Ettema T.J."/>
        </authorList>
    </citation>
    <scope>NUCLEOTIDE SEQUENCE</scope>
</reference>
<keyword evidence="1" id="KW-0472">Membrane</keyword>
<dbReference type="Gene3D" id="3.40.50.150">
    <property type="entry name" value="Vaccinia Virus protein VP39"/>
    <property type="match status" value="1"/>
</dbReference>
<accession>A0A0F9B0W9</accession>
<comment type="caution">
    <text evidence="2">The sequence shown here is derived from an EMBL/GenBank/DDBJ whole genome shotgun (WGS) entry which is preliminary data.</text>
</comment>
<evidence type="ECO:0000313" key="2">
    <source>
        <dbReference type="EMBL" id="KKK78216.1"/>
    </source>
</evidence>
<keyword evidence="1" id="KW-1133">Transmembrane helix</keyword>
<evidence type="ECO:0000256" key="1">
    <source>
        <dbReference type="SAM" id="Phobius"/>
    </source>
</evidence>
<proteinExistence type="predicted"/>
<gene>
    <name evidence="2" type="ORF">LCGC14_2845790</name>
</gene>
<organism evidence="2">
    <name type="scientific">marine sediment metagenome</name>
    <dbReference type="NCBI Taxonomy" id="412755"/>
    <lineage>
        <taxon>unclassified sequences</taxon>
        <taxon>metagenomes</taxon>
        <taxon>ecological metagenomes</taxon>
    </lineage>
</organism>
<dbReference type="SUPFAM" id="SSF53335">
    <property type="entry name" value="S-adenosyl-L-methionine-dependent methyltransferases"/>
    <property type="match status" value="1"/>
</dbReference>
<protein>
    <submittedName>
        <fullName evidence="2">Uncharacterized protein</fullName>
    </submittedName>
</protein>